<evidence type="ECO:0000313" key="1">
    <source>
        <dbReference type="EMBL" id="TCP09362.1"/>
    </source>
</evidence>
<organism evidence="1 2">
    <name type="scientific">Uruburuella suis</name>
    <dbReference type="NCBI Taxonomy" id="252130"/>
    <lineage>
        <taxon>Bacteria</taxon>
        <taxon>Pseudomonadati</taxon>
        <taxon>Pseudomonadota</taxon>
        <taxon>Betaproteobacteria</taxon>
        <taxon>Neisseriales</taxon>
        <taxon>Neisseriaceae</taxon>
        <taxon>Uruburuella</taxon>
    </lineage>
</organism>
<accession>A0ABY2C145</accession>
<protein>
    <submittedName>
        <fullName evidence="1">Uncharacterized protein</fullName>
    </submittedName>
</protein>
<proteinExistence type="predicted"/>
<evidence type="ECO:0000313" key="2">
    <source>
        <dbReference type="Proteomes" id="UP000294721"/>
    </source>
</evidence>
<dbReference type="Proteomes" id="UP000294721">
    <property type="component" value="Unassembled WGS sequence"/>
</dbReference>
<gene>
    <name evidence="1" type="ORF">EV680_103104</name>
</gene>
<name>A0ABY2C145_9NEIS</name>
<dbReference type="EMBL" id="SLXE01000003">
    <property type="protein sequence ID" value="TCP09362.1"/>
    <property type="molecule type" value="Genomic_DNA"/>
</dbReference>
<sequence>MKNACVPMAHRLHRLRWLYQKNDADLFAALRDFDTAYSAYADFQRQMEAYWSLVYLQQQGIKELTATLLKDDLVRIDGLPMVARAGGIPFDALPRTQMKVSVAEVDADKQFIALNYVKAVAPPNAA</sequence>
<comment type="caution">
    <text evidence="1">The sequence shown here is derived from an EMBL/GenBank/DDBJ whole genome shotgun (WGS) entry which is preliminary data.</text>
</comment>
<keyword evidence="2" id="KW-1185">Reference proteome</keyword>
<reference evidence="1 2" key="1">
    <citation type="submission" date="2019-03" db="EMBL/GenBank/DDBJ databases">
        <title>Genomic Encyclopedia of Type Strains, Phase IV (KMG-IV): sequencing the most valuable type-strain genomes for metagenomic binning, comparative biology and taxonomic classification.</title>
        <authorList>
            <person name="Goeker M."/>
        </authorList>
    </citation>
    <scope>NUCLEOTIDE SEQUENCE [LARGE SCALE GENOMIC DNA]</scope>
    <source>
        <strain evidence="1 2">DSM 17474</strain>
    </source>
</reference>